<protein>
    <recommendedName>
        <fullName evidence="11">Protein artemis</fullName>
    </recommendedName>
    <alternativeName>
        <fullName evidence="12">DNA cross-link repair 1C protein</fullName>
    </alternativeName>
</protein>
<accession>A0A836GZD9</accession>
<evidence type="ECO:0000256" key="6">
    <source>
        <dbReference type="ARBA" id="ARBA00022801"/>
    </source>
</evidence>
<dbReference type="AlphaFoldDB" id="A0A836GZD9"/>
<evidence type="ECO:0000259" key="14">
    <source>
        <dbReference type="Pfam" id="PF07522"/>
    </source>
</evidence>
<keyword evidence="6" id="KW-0378">Hydrolase</keyword>
<comment type="caution">
    <text evidence="15">The sequence shown here is derived from an EMBL/GenBank/DDBJ whole genome shotgun (WGS) entry which is preliminary data.</text>
</comment>
<evidence type="ECO:0000256" key="12">
    <source>
        <dbReference type="ARBA" id="ARBA00042677"/>
    </source>
</evidence>
<dbReference type="PANTHER" id="PTHR23240">
    <property type="entry name" value="DNA CROSS-LINK REPAIR PROTEIN PSO2/SNM1-RELATED"/>
    <property type="match status" value="1"/>
</dbReference>
<feature type="region of interest" description="Disordered" evidence="13">
    <location>
        <begin position="57"/>
        <end position="77"/>
    </location>
</feature>
<keyword evidence="8" id="KW-0233">DNA recombination</keyword>
<evidence type="ECO:0000256" key="9">
    <source>
        <dbReference type="ARBA" id="ARBA00023204"/>
    </source>
</evidence>
<evidence type="ECO:0000256" key="8">
    <source>
        <dbReference type="ARBA" id="ARBA00023172"/>
    </source>
</evidence>
<dbReference type="Proteomes" id="UP000674143">
    <property type="component" value="Unassembled WGS sequence"/>
</dbReference>
<reference evidence="16" key="2">
    <citation type="journal article" date="2021" name="Sci. Data">
        <title>Chromosome-scale genome sequencing, assembly and annotation of six genomes from subfamily Leishmaniinae.</title>
        <authorList>
            <person name="Almutairi H."/>
            <person name="Urbaniak M.D."/>
            <person name="Bates M.D."/>
            <person name="Jariyapan N."/>
            <person name="Kwakye-Nuako G."/>
            <person name="Thomaz Soccol V."/>
            <person name="Al-Salem W.S."/>
            <person name="Dillon R.J."/>
            <person name="Bates P.A."/>
            <person name="Gatherer D."/>
        </authorList>
    </citation>
    <scope>NUCLEOTIDE SEQUENCE [LARGE SCALE GENOMIC DNA]</scope>
</reference>
<dbReference type="Pfam" id="PF07522">
    <property type="entry name" value="DRMBL"/>
    <property type="match status" value="1"/>
</dbReference>
<keyword evidence="3" id="KW-0540">Nuclease</keyword>
<comment type="similarity">
    <text evidence="2">Belongs to the DNA repair metallo-beta-lactamase (DRMBL) family.</text>
</comment>
<evidence type="ECO:0000256" key="10">
    <source>
        <dbReference type="ARBA" id="ARBA00023242"/>
    </source>
</evidence>
<dbReference type="PANTHER" id="PTHR23240:SF8">
    <property type="entry name" value="PROTEIN ARTEMIS"/>
    <property type="match status" value="1"/>
</dbReference>
<evidence type="ECO:0000313" key="16">
    <source>
        <dbReference type="Proteomes" id="UP000674143"/>
    </source>
</evidence>
<gene>
    <name evidence="15" type="ORF">LSCM4_01053</name>
</gene>
<reference evidence="16" key="1">
    <citation type="journal article" date="2021" name="Microbiol. Resour. Announc.">
        <title>LGAAP: Leishmaniinae Genome Assembly and Annotation Pipeline.</title>
        <authorList>
            <person name="Almutairi H."/>
            <person name="Urbaniak M.D."/>
            <person name="Bates M.D."/>
            <person name="Jariyapan N."/>
            <person name="Kwakye-Nuako G."/>
            <person name="Thomaz-Soccol V."/>
            <person name="Al-Salem W.S."/>
            <person name="Dillon R.J."/>
            <person name="Bates P.A."/>
            <person name="Gatherer D."/>
        </authorList>
    </citation>
    <scope>NUCLEOTIDE SEQUENCE [LARGE SCALE GENOMIC DNA]</scope>
</reference>
<keyword evidence="9" id="KW-0234">DNA repair</keyword>
<dbReference type="GO" id="GO:0005634">
    <property type="term" value="C:nucleus"/>
    <property type="evidence" value="ECO:0007669"/>
    <property type="project" value="UniProtKB-SubCell"/>
</dbReference>
<dbReference type="GO" id="GO:0036297">
    <property type="term" value="P:interstrand cross-link repair"/>
    <property type="evidence" value="ECO:0007669"/>
    <property type="project" value="TreeGrafter"/>
</dbReference>
<keyword evidence="16" id="KW-1185">Reference proteome</keyword>
<dbReference type="GO" id="GO:0006303">
    <property type="term" value="P:double-strand break repair via nonhomologous end joining"/>
    <property type="evidence" value="ECO:0007669"/>
    <property type="project" value="TreeGrafter"/>
</dbReference>
<evidence type="ECO:0000256" key="11">
    <source>
        <dbReference type="ARBA" id="ARBA00039759"/>
    </source>
</evidence>
<dbReference type="GO" id="GO:0004519">
    <property type="term" value="F:endonuclease activity"/>
    <property type="evidence" value="ECO:0007669"/>
    <property type="project" value="UniProtKB-KW"/>
</dbReference>
<organism evidence="15 16">
    <name type="scientific">Leishmania orientalis</name>
    <dbReference type="NCBI Taxonomy" id="2249476"/>
    <lineage>
        <taxon>Eukaryota</taxon>
        <taxon>Discoba</taxon>
        <taxon>Euglenozoa</taxon>
        <taxon>Kinetoplastea</taxon>
        <taxon>Metakinetoplastina</taxon>
        <taxon>Trypanosomatida</taxon>
        <taxon>Trypanosomatidae</taxon>
        <taxon>Leishmaniinae</taxon>
        <taxon>Leishmania</taxon>
    </lineage>
</organism>
<evidence type="ECO:0000256" key="13">
    <source>
        <dbReference type="SAM" id="MobiDB-lite"/>
    </source>
</evidence>
<dbReference type="InterPro" id="IPR011084">
    <property type="entry name" value="DRMBL"/>
</dbReference>
<comment type="subcellular location">
    <subcellularLocation>
        <location evidence="1">Nucleus</location>
    </subcellularLocation>
</comment>
<evidence type="ECO:0000256" key="1">
    <source>
        <dbReference type="ARBA" id="ARBA00004123"/>
    </source>
</evidence>
<dbReference type="EMBL" id="JAFHLR010000034">
    <property type="protein sequence ID" value="KAG5467966.1"/>
    <property type="molecule type" value="Genomic_DNA"/>
</dbReference>
<dbReference type="KEGG" id="loi:92357052"/>
<sequence>MKSSRVERGAAASSLGREGAMREYLKSREVYRGLQGTILVDAFRFVSHGPAHADWTCRGPRSAPPSSDGAGASWTVHSPTAPVLNQEPWVPSTARAARAHTFYFLSHFHCDHYTGITNRWHSDTIYCSRPTAALTQSQLGVPASCLFPMDLRQTYIFSLPTGVCLERVAETPHHSRVQALLSPQATASKRPAGAKDGDDVFAVRLIPANHCPGAVMFLFVSSLFGTVLHTGDFRFHGSRETWRQFVLSPNRGHTYVPPQPCLIDQKQALRSSTAVTRVAVMPPTPFYEQFIADDEALQEVAQRQLLDVLFLDNTFCAPPYKFPSQWEVTQTLIGVLRSLFCRASCAAHSASPSSGHAPRRQVRCAVLIGCYTIGKERVALALRDAFPLARPSEQRLASDPAVESPSDIIVPQPASWRIHVSPSRYAVLSSMQFFEHCFQPLKAVGLSEGAVAPHNAVGEAPLRPSRRMAHVEDVPVLLPVVLGACNANGSRPQYVAGSLARKPEDTDASTASPETRSFAVGYDSMYRQRSSASAEEVAAEAEHFLSVFLVPMGCVGYQAVTALAHTNGPAVVNIEDELMVNLDPYDQVLIVQPTGWCKRCATRDVSEKITFLRLAYSEHCAFHELLQFVGFVNPARVVPTVSEESFKQQEALFVEMAPRLQSRVSNVQPITRFFPVLPLYKETPRGQNRNVMVASPPSSQACALLGGSSVALVGATSVDETAVNDTRTTVVASEKGRKRMRAAPDASRVAAPASTTTLMTATSTNTCTLERLFQKVKRDTACRSSATQRRKERVVSEEDDCQVVRVVPTVVEISDDD</sequence>
<name>A0A836GZD9_9TRYP</name>
<evidence type="ECO:0000256" key="7">
    <source>
        <dbReference type="ARBA" id="ARBA00022839"/>
    </source>
</evidence>
<dbReference type="Gene3D" id="3.60.15.10">
    <property type="entry name" value="Ribonuclease Z/Hydroxyacylglutathione hydrolase-like"/>
    <property type="match status" value="1"/>
</dbReference>
<dbReference type="GO" id="GO:0035312">
    <property type="term" value="F:5'-3' DNA exonuclease activity"/>
    <property type="evidence" value="ECO:0007669"/>
    <property type="project" value="TreeGrafter"/>
</dbReference>
<evidence type="ECO:0000313" key="15">
    <source>
        <dbReference type="EMBL" id="KAG5467966.1"/>
    </source>
</evidence>
<evidence type="ECO:0000256" key="4">
    <source>
        <dbReference type="ARBA" id="ARBA00022759"/>
    </source>
</evidence>
<evidence type="ECO:0000256" key="5">
    <source>
        <dbReference type="ARBA" id="ARBA00022763"/>
    </source>
</evidence>
<dbReference type="InterPro" id="IPR036866">
    <property type="entry name" value="RibonucZ/Hydroxyglut_hydro"/>
</dbReference>
<keyword evidence="5" id="KW-0227">DNA damage</keyword>
<feature type="compositionally biased region" description="Low complexity" evidence="13">
    <location>
        <begin position="58"/>
        <end position="73"/>
    </location>
</feature>
<keyword evidence="10" id="KW-0539">Nucleus</keyword>
<feature type="domain" description="DNA repair metallo-beta-lactamase" evidence="14">
    <location>
        <begin position="574"/>
        <end position="644"/>
    </location>
</feature>
<proteinExistence type="inferred from homology"/>
<dbReference type="GeneID" id="92357052"/>
<dbReference type="RefSeq" id="XP_067059768.1">
    <property type="nucleotide sequence ID" value="XM_067203118.1"/>
</dbReference>
<dbReference type="GO" id="GO:0006310">
    <property type="term" value="P:DNA recombination"/>
    <property type="evidence" value="ECO:0007669"/>
    <property type="project" value="UniProtKB-KW"/>
</dbReference>
<dbReference type="GO" id="GO:0003684">
    <property type="term" value="F:damaged DNA binding"/>
    <property type="evidence" value="ECO:0007669"/>
    <property type="project" value="TreeGrafter"/>
</dbReference>
<keyword evidence="4" id="KW-0255">Endonuclease</keyword>
<evidence type="ECO:0000256" key="2">
    <source>
        <dbReference type="ARBA" id="ARBA00010304"/>
    </source>
</evidence>
<evidence type="ECO:0000256" key="3">
    <source>
        <dbReference type="ARBA" id="ARBA00022722"/>
    </source>
</evidence>
<dbReference type="SUPFAM" id="SSF56281">
    <property type="entry name" value="Metallo-hydrolase/oxidoreductase"/>
    <property type="match status" value="1"/>
</dbReference>
<keyword evidence="7" id="KW-0269">Exonuclease</keyword>